<dbReference type="PIRSF" id="PIRSF002808">
    <property type="entry name" value="Hexose_phosphate_transp"/>
    <property type="match status" value="1"/>
</dbReference>
<dbReference type="InterPro" id="IPR036259">
    <property type="entry name" value="MFS_trans_sf"/>
</dbReference>
<dbReference type="PANTHER" id="PTHR11662:SF399">
    <property type="entry name" value="FI19708P1-RELATED"/>
    <property type="match status" value="1"/>
</dbReference>
<keyword evidence="6" id="KW-0472">Membrane</keyword>
<dbReference type="GO" id="GO:0022857">
    <property type="term" value="F:transmembrane transporter activity"/>
    <property type="evidence" value="ECO:0007669"/>
    <property type="project" value="InterPro"/>
</dbReference>
<dbReference type="AlphaFoldDB" id="A0A3Q9RMC0"/>
<proteinExistence type="predicted"/>
<comment type="subcellular location">
    <subcellularLocation>
        <location evidence="1">Cell membrane</location>
        <topology evidence="1">Multi-pass membrane protein</topology>
    </subcellularLocation>
</comment>
<dbReference type="GO" id="GO:0005886">
    <property type="term" value="C:plasma membrane"/>
    <property type="evidence" value="ECO:0007669"/>
    <property type="project" value="UniProtKB-SubCell"/>
</dbReference>
<gene>
    <name evidence="7" type="ORF">BAOM_1838</name>
</gene>
<evidence type="ECO:0000256" key="6">
    <source>
        <dbReference type="ARBA" id="ARBA00023136"/>
    </source>
</evidence>
<protein>
    <submittedName>
        <fullName evidence="7">Uncharacterized protein</fullName>
    </submittedName>
</protein>
<dbReference type="EMBL" id="CP026095">
    <property type="protein sequence ID" value="AZV42448.1"/>
    <property type="molecule type" value="Genomic_DNA"/>
</dbReference>
<keyword evidence="2" id="KW-0813">Transport</keyword>
<evidence type="ECO:0000256" key="5">
    <source>
        <dbReference type="ARBA" id="ARBA00022989"/>
    </source>
</evidence>
<keyword evidence="4" id="KW-0812">Transmembrane</keyword>
<dbReference type="Proteomes" id="UP000283095">
    <property type="component" value="Chromosome"/>
</dbReference>
<name>A0A3Q9RMC0_9BACI</name>
<dbReference type="SUPFAM" id="SSF103473">
    <property type="entry name" value="MFS general substrate transporter"/>
    <property type="match status" value="1"/>
</dbReference>
<sequence>MQENVYNNKTKTTVLTLLFLTWVVNYLDKNSMSVAVITISKEFSLTPTQGGMVISSFFLAYAIMQLIGGWLTDKYGAKKVILISLFVWSVFTIFTGFAWSFISLIIIRFLFGLGEGSFPSASSVALAENFPKEQRGRAKGLLSASTQIGSIISVLLAAVLIESVGWNTMFFIFGALGFVFLLLLWKYLPERAQQKGTTQTQKVSYRNVLKNPTAWLLMLIYFGMSMVNWGLNSWLPSYWVNVRGLELVKTGFISMLPVACSLLGIILSSWALDKLAAGKEKFIIITGAVIGIIALYFTMNASTVTLALTFLCFAYFGVGLLSVVLAIPLKYFPQNSMGSTVGIMYFGGQMAGTIAPTLMGYTITLFNGSYNGAFTLLIGSLFIPIIASLFLKLNSTKQEIGSEVA</sequence>
<dbReference type="InterPro" id="IPR011701">
    <property type="entry name" value="MFS"/>
</dbReference>
<evidence type="ECO:0000313" key="7">
    <source>
        <dbReference type="EMBL" id="AZV42448.1"/>
    </source>
</evidence>
<dbReference type="KEGG" id="pasa:BAOM_1838"/>
<accession>A0A3Q9RMC0</accession>
<evidence type="ECO:0000256" key="1">
    <source>
        <dbReference type="ARBA" id="ARBA00004651"/>
    </source>
</evidence>
<dbReference type="Gene3D" id="1.20.1250.20">
    <property type="entry name" value="MFS general substrate transporter like domains"/>
    <property type="match status" value="2"/>
</dbReference>
<dbReference type="RefSeq" id="WP_127759924.1">
    <property type="nucleotide sequence ID" value="NZ_CP026095.1"/>
</dbReference>
<dbReference type="CDD" id="cd17319">
    <property type="entry name" value="MFS_ExuT_GudP_like"/>
    <property type="match status" value="1"/>
</dbReference>
<dbReference type="PROSITE" id="PS50850">
    <property type="entry name" value="MFS"/>
    <property type="match status" value="1"/>
</dbReference>
<evidence type="ECO:0000256" key="4">
    <source>
        <dbReference type="ARBA" id="ARBA00022692"/>
    </source>
</evidence>
<reference evidence="7 8" key="1">
    <citation type="submission" date="2018-01" db="EMBL/GenBank/DDBJ databases">
        <title>Bacillus asahii Genome sequencing and assembly.</title>
        <authorList>
            <person name="Jiang H."/>
            <person name="Feng Y."/>
            <person name="Zhao F."/>
            <person name="Lin X."/>
        </authorList>
    </citation>
    <scope>NUCLEOTIDE SEQUENCE [LARGE SCALE GENOMIC DNA]</scope>
    <source>
        <strain evidence="7 8">OM18</strain>
    </source>
</reference>
<evidence type="ECO:0000256" key="3">
    <source>
        <dbReference type="ARBA" id="ARBA00022475"/>
    </source>
</evidence>
<dbReference type="InterPro" id="IPR020846">
    <property type="entry name" value="MFS_dom"/>
</dbReference>
<organism evidence="7 8">
    <name type="scientific">Peribacillus asahii</name>
    <dbReference type="NCBI Taxonomy" id="228899"/>
    <lineage>
        <taxon>Bacteria</taxon>
        <taxon>Bacillati</taxon>
        <taxon>Bacillota</taxon>
        <taxon>Bacilli</taxon>
        <taxon>Bacillales</taxon>
        <taxon>Bacillaceae</taxon>
        <taxon>Peribacillus</taxon>
    </lineage>
</organism>
<dbReference type="PANTHER" id="PTHR11662">
    <property type="entry name" value="SOLUTE CARRIER FAMILY 17"/>
    <property type="match status" value="1"/>
</dbReference>
<dbReference type="OrthoDB" id="9773404at2"/>
<dbReference type="InterPro" id="IPR000849">
    <property type="entry name" value="Sugar_P_transporter"/>
</dbReference>
<evidence type="ECO:0000256" key="2">
    <source>
        <dbReference type="ARBA" id="ARBA00022448"/>
    </source>
</evidence>
<evidence type="ECO:0000313" key="8">
    <source>
        <dbReference type="Proteomes" id="UP000283095"/>
    </source>
</evidence>
<dbReference type="InterPro" id="IPR050382">
    <property type="entry name" value="MFS_Na/Anion_cotransporter"/>
</dbReference>
<keyword evidence="3" id="KW-1003">Cell membrane</keyword>
<dbReference type="Pfam" id="PF07690">
    <property type="entry name" value="MFS_1"/>
    <property type="match status" value="1"/>
</dbReference>
<keyword evidence="5" id="KW-1133">Transmembrane helix</keyword>